<evidence type="ECO:0000313" key="2">
    <source>
        <dbReference type="Proteomes" id="UP000325780"/>
    </source>
</evidence>
<organism evidence="1 2">
    <name type="scientific">Aspergillus avenaceus</name>
    <dbReference type="NCBI Taxonomy" id="36643"/>
    <lineage>
        <taxon>Eukaryota</taxon>
        <taxon>Fungi</taxon>
        <taxon>Dikarya</taxon>
        <taxon>Ascomycota</taxon>
        <taxon>Pezizomycotina</taxon>
        <taxon>Eurotiomycetes</taxon>
        <taxon>Eurotiomycetidae</taxon>
        <taxon>Eurotiales</taxon>
        <taxon>Aspergillaceae</taxon>
        <taxon>Aspergillus</taxon>
        <taxon>Aspergillus subgen. Circumdati</taxon>
    </lineage>
</organism>
<proteinExistence type="predicted"/>
<sequence>MPPLAKYLSRPDSHLSMWMSHHREWDDSRNREKEEALQSYTSGIWELEEEPAQRSNAFCYIGDWGTGCDYYADFASWGDGY</sequence>
<name>A0A5N6TVQ1_ASPAV</name>
<accession>A0A5N6TVQ1</accession>
<dbReference type="OrthoDB" id="10489647at2759"/>
<reference evidence="1 2" key="1">
    <citation type="submission" date="2019-04" db="EMBL/GenBank/DDBJ databases">
        <title>Friends and foes A comparative genomics study of 23 Aspergillus species from section Flavi.</title>
        <authorList>
            <consortium name="DOE Joint Genome Institute"/>
            <person name="Kjaerbolling I."/>
            <person name="Vesth T."/>
            <person name="Frisvad J.C."/>
            <person name="Nybo J.L."/>
            <person name="Theobald S."/>
            <person name="Kildgaard S."/>
            <person name="Isbrandt T."/>
            <person name="Kuo A."/>
            <person name="Sato A."/>
            <person name="Lyhne E.K."/>
            <person name="Kogle M.E."/>
            <person name="Wiebenga A."/>
            <person name="Kun R.S."/>
            <person name="Lubbers R.J."/>
            <person name="Makela M.R."/>
            <person name="Barry K."/>
            <person name="Chovatia M."/>
            <person name="Clum A."/>
            <person name="Daum C."/>
            <person name="Haridas S."/>
            <person name="He G."/>
            <person name="LaButti K."/>
            <person name="Lipzen A."/>
            <person name="Mondo S."/>
            <person name="Riley R."/>
            <person name="Salamov A."/>
            <person name="Simmons B.A."/>
            <person name="Magnuson J.K."/>
            <person name="Henrissat B."/>
            <person name="Mortensen U.H."/>
            <person name="Larsen T.O."/>
            <person name="Devries R.P."/>
            <person name="Grigoriev I.V."/>
            <person name="Machida M."/>
            <person name="Baker S.E."/>
            <person name="Andersen M.R."/>
        </authorList>
    </citation>
    <scope>NUCLEOTIDE SEQUENCE [LARGE SCALE GENOMIC DNA]</scope>
    <source>
        <strain evidence="1 2">IBT 18842</strain>
    </source>
</reference>
<dbReference type="Proteomes" id="UP000325780">
    <property type="component" value="Unassembled WGS sequence"/>
</dbReference>
<gene>
    <name evidence="1" type="ORF">BDV25DRAFT_139926</name>
</gene>
<evidence type="ECO:0000313" key="1">
    <source>
        <dbReference type="EMBL" id="KAE8150360.1"/>
    </source>
</evidence>
<dbReference type="AlphaFoldDB" id="A0A5N6TVQ1"/>
<dbReference type="EMBL" id="ML742096">
    <property type="protein sequence ID" value="KAE8150360.1"/>
    <property type="molecule type" value="Genomic_DNA"/>
</dbReference>
<protein>
    <submittedName>
        <fullName evidence="1">Uncharacterized protein</fullName>
    </submittedName>
</protein>
<keyword evidence="2" id="KW-1185">Reference proteome</keyword>